<feature type="compositionally biased region" description="Polar residues" evidence="2">
    <location>
        <begin position="248"/>
        <end position="257"/>
    </location>
</feature>
<evidence type="ECO:0000313" key="4">
    <source>
        <dbReference type="EMBL" id="KAG6489172.1"/>
    </source>
</evidence>
<dbReference type="Pfam" id="PF00076">
    <property type="entry name" value="RRM_1"/>
    <property type="match status" value="1"/>
</dbReference>
<dbReference type="PROSITE" id="PS50102">
    <property type="entry name" value="RRM"/>
    <property type="match status" value="1"/>
</dbReference>
<proteinExistence type="predicted"/>
<sequence length="722" mass="79677">MAEKDDTESQCPACCTPYDKDRVLTVAAANSERIITEVYSEKKQRSQRAKPKISEEVRKHLSGVKSNAQNLVSVVGLPGNLCDENILERNEYFGQYGKVLKASISCPAGTTSQKTFAGYITYAKEEEAVRCIQATHNYVLEGKTLRACFGTTKYCCAWLSNLFTTTDWKCVLPPPVDNSSSNGTKHPVKGANNVFIQSAPSQVKGSLPNSSLRKSNALPTSASWGLHGSNCRIDSSIQCSETLARQNVETSKRSTLPSALMKSPIQPQEKLDEVATTSKEPESNMAGEVSGSSEQLQFVQPVASSRDEPTGWNNELQGQQLISAMNEMEDPLKDQDNHSLHSLNSPDNNTIHLSATSLCNGFVNKRTSGVESSVDIDRSVEMANGSFGGKDSYVHNGHPIVDISTNSLSRNDSGSPEFNCNKERMHPLGSNAITNIVNDVYVDKMGESSIISDILSLEFDPWGKSVPLANSLANMLGETDKQDGSFSLSSSSRSPTNNQSRFSYAWQENQSSLPETTVRESIHARRFCFSSQNSCRDSFHNGLQFNDSKGPCIITISGDSSNRSNGKSSLVCFSFQICEIFDTISNTVFVLKFLLTSHIVLSGFMVNHMPPIFMTVFCWPRLLCHQDSQLLAERLLQCFFLKPDLTKPMTLPTQLSFQQPWNPLNSNNLWDAWNSMCTEADVGRGEIYRNDRNELNGYYKSTALNNFCMTSAGDLYSQAFGM</sequence>
<dbReference type="GO" id="GO:0030014">
    <property type="term" value="C:CCR4-NOT complex"/>
    <property type="evidence" value="ECO:0007669"/>
    <property type="project" value="InterPro"/>
</dbReference>
<dbReference type="InterPro" id="IPR012677">
    <property type="entry name" value="Nucleotide-bd_a/b_plait_sf"/>
</dbReference>
<dbReference type="PANTHER" id="PTHR12603:SF36">
    <property type="entry name" value="RNA BINDING (RRM_RBD_RNP MOTIFS) FAMILY PROTEIN"/>
    <property type="match status" value="1"/>
</dbReference>
<dbReference type="SUPFAM" id="SSF54928">
    <property type="entry name" value="RNA-binding domain, RBD"/>
    <property type="match status" value="1"/>
</dbReference>
<gene>
    <name evidence="4" type="ORF">ZIOFF_050432</name>
</gene>
<dbReference type="SMART" id="SM00361">
    <property type="entry name" value="RRM_1"/>
    <property type="match status" value="1"/>
</dbReference>
<evidence type="ECO:0000259" key="3">
    <source>
        <dbReference type="PROSITE" id="PS50102"/>
    </source>
</evidence>
<dbReference type="AlphaFoldDB" id="A0A8J5FIV6"/>
<evidence type="ECO:0000313" key="5">
    <source>
        <dbReference type="Proteomes" id="UP000734854"/>
    </source>
</evidence>
<comment type="caution">
    <text evidence="4">The sequence shown here is derived from an EMBL/GenBank/DDBJ whole genome shotgun (WGS) entry which is preliminary data.</text>
</comment>
<keyword evidence="5" id="KW-1185">Reference proteome</keyword>
<dbReference type="CDD" id="cd12438">
    <property type="entry name" value="RRM_CNOT4"/>
    <property type="match status" value="1"/>
</dbReference>
<dbReference type="InterPro" id="IPR035979">
    <property type="entry name" value="RBD_domain_sf"/>
</dbReference>
<dbReference type="InterPro" id="IPR003954">
    <property type="entry name" value="RRM_euk-type"/>
</dbReference>
<accession>A0A8J5FIV6</accession>
<protein>
    <recommendedName>
        <fullName evidence="3">RRM domain-containing protein</fullName>
    </recommendedName>
</protein>
<dbReference type="EMBL" id="JACMSC010000014">
    <property type="protein sequence ID" value="KAG6489172.1"/>
    <property type="molecule type" value="Genomic_DNA"/>
</dbReference>
<dbReference type="GO" id="GO:0003723">
    <property type="term" value="F:RNA binding"/>
    <property type="evidence" value="ECO:0007669"/>
    <property type="project" value="UniProtKB-UniRule"/>
</dbReference>
<dbReference type="InterPro" id="IPR034261">
    <property type="entry name" value="CNOT4_RRM"/>
</dbReference>
<feature type="region of interest" description="Disordered" evidence="2">
    <location>
        <begin position="248"/>
        <end position="312"/>
    </location>
</feature>
<dbReference type="Proteomes" id="UP000734854">
    <property type="component" value="Unassembled WGS sequence"/>
</dbReference>
<feature type="domain" description="RRM" evidence="3">
    <location>
        <begin position="70"/>
        <end position="152"/>
    </location>
</feature>
<evidence type="ECO:0000256" key="2">
    <source>
        <dbReference type="SAM" id="MobiDB-lite"/>
    </source>
</evidence>
<name>A0A8J5FIV6_ZINOF</name>
<dbReference type="InterPro" id="IPR039780">
    <property type="entry name" value="Mot2"/>
</dbReference>
<dbReference type="Gene3D" id="3.30.70.330">
    <property type="match status" value="1"/>
</dbReference>
<reference evidence="4 5" key="1">
    <citation type="submission" date="2020-08" db="EMBL/GenBank/DDBJ databases">
        <title>Plant Genome Project.</title>
        <authorList>
            <person name="Zhang R.-G."/>
        </authorList>
    </citation>
    <scope>NUCLEOTIDE SEQUENCE [LARGE SCALE GENOMIC DNA]</scope>
    <source>
        <tissue evidence="4">Rhizome</tissue>
    </source>
</reference>
<dbReference type="GO" id="GO:0004842">
    <property type="term" value="F:ubiquitin-protein transferase activity"/>
    <property type="evidence" value="ECO:0007669"/>
    <property type="project" value="InterPro"/>
</dbReference>
<organism evidence="4 5">
    <name type="scientific">Zingiber officinale</name>
    <name type="common">Ginger</name>
    <name type="synonym">Amomum zingiber</name>
    <dbReference type="NCBI Taxonomy" id="94328"/>
    <lineage>
        <taxon>Eukaryota</taxon>
        <taxon>Viridiplantae</taxon>
        <taxon>Streptophyta</taxon>
        <taxon>Embryophyta</taxon>
        <taxon>Tracheophyta</taxon>
        <taxon>Spermatophyta</taxon>
        <taxon>Magnoliopsida</taxon>
        <taxon>Liliopsida</taxon>
        <taxon>Zingiberales</taxon>
        <taxon>Zingiberaceae</taxon>
        <taxon>Zingiber</taxon>
    </lineage>
</organism>
<keyword evidence="1" id="KW-0694">RNA-binding</keyword>
<dbReference type="GO" id="GO:0016567">
    <property type="term" value="P:protein ubiquitination"/>
    <property type="evidence" value="ECO:0007669"/>
    <property type="project" value="TreeGrafter"/>
</dbReference>
<evidence type="ECO:0000256" key="1">
    <source>
        <dbReference type="PROSITE-ProRule" id="PRU00176"/>
    </source>
</evidence>
<dbReference type="InterPro" id="IPR000504">
    <property type="entry name" value="RRM_dom"/>
</dbReference>
<dbReference type="PANTHER" id="PTHR12603">
    <property type="entry name" value="CCR4-NOT TRANSCRIPTION COMPLEX RELATED"/>
    <property type="match status" value="1"/>
</dbReference>